<evidence type="ECO:0000256" key="2">
    <source>
        <dbReference type="ARBA" id="ARBA00023015"/>
    </source>
</evidence>
<dbReference type="EMBL" id="JAQQXR010000007">
    <property type="protein sequence ID" value="MDC8759525.1"/>
    <property type="molecule type" value="Genomic_DNA"/>
</dbReference>
<dbReference type="RefSeq" id="WP_273672739.1">
    <property type="nucleotide sequence ID" value="NZ_JAQQXR010000007.1"/>
</dbReference>
<gene>
    <name evidence="6" type="ORF">OIK44_18235</name>
</gene>
<evidence type="ECO:0000313" key="6">
    <source>
        <dbReference type="EMBL" id="MDC8759525.1"/>
    </source>
</evidence>
<evidence type="ECO:0000259" key="5">
    <source>
        <dbReference type="PROSITE" id="PS51000"/>
    </source>
</evidence>
<dbReference type="PROSITE" id="PS00894">
    <property type="entry name" value="HTH_DEOR_1"/>
    <property type="match status" value="1"/>
</dbReference>
<keyword evidence="7" id="KW-1185">Reference proteome</keyword>
<dbReference type="PANTHER" id="PTHR30363">
    <property type="entry name" value="HTH-TYPE TRANSCRIPTIONAL REGULATOR SRLR-RELATED"/>
    <property type="match status" value="1"/>
</dbReference>
<sequence length="258" mass="26999">MSTPNLLLKERHALIQQRLLAEGRVLALDLATQLNVSEDTIRRDLRDLAAAGLCKRVYGGALPLPPTPGTLSERRSEAPDRKGRLAQAAIGLVRANSVLFFDAGSTNLAIAEALPDLPLTVATNAPAIAIALLDRANIEVILIGGRIDRGAGASLGAKALRDAELIRADLCFLGACGVDADAGITAFSHEEAEFKRAVAAMSQTVLVAATSEKLGTAAPFSVLPAARLSHLVVEHDVAAERLDAFAALGVQLLRARPA</sequence>
<keyword evidence="4" id="KW-0804">Transcription</keyword>
<evidence type="ECO:0000256" key="4">
    <source>
        <dbReference type="ARBA" id="ARBA00023163"/>
    </source>
</evidence>
<keyword evidence="1" id="KW-0678">Repressor</keyword>
<evidence type="ECO:0000256" key="1">
    <source>
        <dbReference type="ARBA" id="ARBA00022491"/>
    </source>
</evidence>
<dbReference type="InterPro" id="IPR036390">
    <property type="entry name" value="WH_DNA-bd_sf"/>
</dbReference>
<dbReference type="PRINTS" id="PR00037">
    <property type="entry name" value="HTHLACR"/>
</dbReference>
<keyword evidence="2" id="KW-0805">Transcription regulation</keyword>
<evidence type="ECO:0000256" key="3">
    <source>
        <dbReference type="ARBA" id="ARBA00023125"/>
    </source>
</evidence>
<accession>A0ABT5K497</accession>
<dbReference type="InterPro" id="IPR001034">
    <property type="entry name" value="DeoR_HTH"/>
</dbReference>
<dbReference type="GO" id="GO:0003677">
    <property type="term" value="F:DNA binding"/>
    <property type="evidence" value="ECO:0007669"/>
    <property type="project" value="UniProtKB-KW"/>
</dbReference>
<dbReference type="SUPFAM" id="SSF100950">
    <property type="entry name" value="NagB/RpiA/CoA transferase-like"/>
    <property type="match status" value="1"/>
</dbReference>
<name>A0ABT5K497_9BURK</name>
<evidence type="ECO:0000313" key="7">
    <source>
        <dbReference type="Proteomes" id="UP001221208"/>
    </source>
</evidence>
<comment type="caution">
    <text evidence="6">The sequence shown here is derived from an EMBL/GenBank/DDBJ whole genome shotgun (WGS) entry which is preliminary data.</text>
</comment>
<dbReference type="InterPro" id="IPR050313">
    <property type="entry name" value="Carb_Metab_HTH_regulators"/>
</dbReference>
<dbReference type="InterPro" id="IPR037171">
    <property type="entry name" value="NagB/RpiA_transferase-like"/>
</dbReference>
<dbReference type="SUPFAM" id="SSF46785">
    <property type="entry name" value="Winged helix' DNA-binding domain"/>
    <property type="match status" value="1"/>
</dbReference>
<dbReference type="Gene3D" id="1.10.10.10">
    <property type="entry name" value="Winged helix-like DNA-binding domain superfamily/Winged helix DNA-binding domain"/>
    <property type="match status" value="1"/>
</dbReference>
<dbReference type="InterPro" id="IPR018356">
    <property type="entry name" value="Tscrpt_reg_HTH_DeoR_CS"/>
</dbReference>
<protein>
    <submittedName>
        <fullName evidence="6">DeoR/GlpR family DNA-binding transcription regulator</fullName>
    </submittedName>
</protein>
<dbReference type="Pfam" id="PF08220">
    <property type="entry name" value="HTH_DeoR"/>
    <property type="match status" value="1"/>
</dbReference>
<dbReference type="PROSITE" id="PS51000">
    <property type="entry name" value="HTH_DEOR_2"/>
    <property type="match status" value="1"/>
</dbReference>
<dbReference type="InterPro" id="IPR014036">
    <property type="entry name" value="DeoR-like_C"/>
</dbReference>
<proteinExistence type="predicted"/>
<dbReference type="Proteomes" id="UP001221208">
    <property type="component" value="Unassembled WGS sequence"/>
</dbReference>
<dbReference type="SMART" id="SM01134">
    <property type="entry name" value="DeoRC"/>
    <property type="match status" value="1"/>
</dbReference>
<organism evidence="6 7">
    <name type="scientific">Janthinobacterium fluminis</name>
    <dbReference type="NCBI Taxonomy" id="2987524"/>
    <lineage>
        <taxon>Bacteria</taxon>
        <taxon>Pseudomonadati</taxon>
        <taxon>Pseudomonadota</taxon>
        <taxon>Betaproteobacteria</taxon>
        <taxon>Burkholderiales</taxon>
        <taxon>Oxalobacteraceae</taxon>
        <taxon>Janthinobacterium</taxon>
    </lineage>
</organism>
<dbReference type="PANTHER" id="PTHR30363:SF4">
    <property type="entry name" value="GLYCEROL-3-PHOSPHATE REGULON REPRESSOR"/>
    <property type="match status" value="1"/>
</dbReference>
<reference evidence="6 7" key="1">
    <citation type="submission" date="2022-10" db="EMBL/GenBank/DDBJ databases">
        <title>Janthinobacterium sp. hw3 Genome sequencing.</title>
        <authorList>
            <person name="Park S."/>
        </authorList>
    </citation>
    <scope>NUCLEOTIDE SEQUENCE [LARGE SCALE GENOMIC DNA]</scope>
    <source>
        <strain evidence="7">hw3</strain>
    </source>
</reference>
<dbReference type="SMART" id="SM00420">
    <property type="entry name" value="HTH_DEOR"/>
    <property type="match status" value="1"/>
</dbReference>
<feature type="domain" description="HTH deoR-type" evidence="5">
    <location>
        <begin position="8"/>
        <end position="63"/>
    </location>
</feature>
<dbReference type="InterPro" id="IPR036388">
    <property type="entry name" value="WH-like_DNA-bd_sf"/>
</dbReference>
<keyword evidence="3 6" id="KW-0238">DNA-binding</keyword>
<dbReference type="Pfam" id="PF00455">
    <property type="entry name" value="DeoRC"/>
    <property type="match status" value="1"/>
</dbReference>